<feature type="compositionally biased region" description="Basic and acidic residues" evidence="1">
    <location>
        <begin position="22"/>
        <end position="34"/>
    </location>
</feature>
<accession>A0A7R9JYK1</accession>
<sequence length="114" mass="13250">MVADAWNVLTQDDLNKAWNKLLPEERNKTPKQNETDDNPDNDLEEIVEMFLSIPRFSECDREDVESWIQNDIDDPGYQIMNEDEISALVSFLYTCTGRATHPLYCLDRSTVHVL</sequence>
<name>A0A7R9JYK1_TIMGE</name>
<proteinExistence type="predicted"/>
<dbReference type="AlphaFoldDB" id="A0A7R9JYK1"/>
<evidence type="ECO:0000256" key="1">
    <source>
        <dbReference type="SAM" id="MobiDB-lite"/>
    </source>
</evidence>
<reference evidence="2" key="1">
    <citation type="submission" date="2020-11" db="EMBL/GenBank/DDBJ databases">
        <authorList>
            <person name="Tran Van P."/>
        </authorList>
    </citation>
    <scope>NUCLEOTIDE SEQUENCE</scope>
</reference>
<organism evidence="2">
    <name type="scientific">Timema genevievae</name>
    <name type="common">Walking stick</name>
    <dbReference type="NCBI Taxonomy" id="629358"/>
    <lineage>
        <taxon>Eukaryota</taxon>
        <taxon>Metazoa</taxon>
        <taxon>Ecdysozoa</taxon>
        <taxon>Arthropoda</taxon>
        <taxon>Hexapoda</taxon>
        <taxon>Insecta</taxon>
        <taxon>Pterygota</taxon>
        <taxon>Neoptera</taxon>
        <taxon>Polyneoptera</taxon>
        <taxon>Phasmatodea</taxon>
        <taxon>Timematodea</taxon>
        <taxon>Timematoidea</taxon>
        <taxon>Timematidae</taxon>
        <taxon>Timema</taxon>
    </lineage>
</organism>
<feature type="region of interest" description="Disordered" evidence="1">
    <location>
        <begin position="22"/>
        <end position="42"/>
    </location>
</feature>
<dbReference type="EMBL" id="OE841196">
    <property type="protein sequence ID" value="CAD7594687.1"/>
    <property type="molecule type" value="Genomic_DNA"/>
</dbReference>
<protein>
    <recommendedName>
        <fullName evidence="3">DDE-1 domain-containing protein</fullName>
    </recommendedName>
</protein>
<evidence type="ECO:0008006" key="3">
    <source>
        <dbReference type="Google" id="ProtNLM"/>
    </source>
</evidence>
<evidence type="ECO:0000313" key="2">
    <source>
        <dbReference type="EMBL" id="CAD7594687.1"/>
    </source>
</evidence>
<gene>
    <name evidence="2" type="ORF">TGEB3V08_LOCUS5762</name>
</gene>